<evidence type="ECO:0000313" key="2">
    <source>
        <dbReference type="Proteomes" id="UP000182345"/>
    </source>
</evidence>
<gene>
    <name evidence="1" type="ORF">AUJ42_00355</name>
</gene>
<comment type="caution">
    <text evidence="1">The sequence shown here is derived from an EMBL/GenBank/DDBJ whole genome shotgun (WGS) entry which is preliminary data.</text>
</comment>
<dbReference type="Proteomes" id="UP000182345">
    <property type="component" value="Unassembled WGS sequence"/>
</dbReference>
<proteinExistence type="predicted"/>
<dbReference type="EMBL" id="MNUK01000011">
    <property type="protein sequence ID" value="OIN92500.1"/>
    <property type="molecule type" value="Genomic_DNA"/>
</dbReference>
<sequence>MLVPVDIYQSWRGTVNNRIDSRGCEGTWFPGSKPKGRGGATVERDAFSFFLLLSKNLSEIH</sequence>
<dbReference type="AlphaFoldDB" id="A0A1J4S1E7"/>
<accession>A0A1J4S1E7</accession>
<name>A0A1J4S1E7_9BACT</name>
<protein>
    <submittedName>
        <fullName evidence="1">Uncharacterized protein</fullName>
    </submittedName>
</protein>
<reference evidence="1 2" key="1">
    <citation type="journal article" date="2016" name="Environ. Microbiol.">
        <title>Genomic resolution of a cold subsurface aquifer community provides metabolic insights for novel microbes adapted to high CO concentrations.</title>
        <authorList>
            <person name="Probst A.J."/>
            <person name="Castelle C.J."/>
            <person name="Singh A."/>
            <person name="Brown C.T."/>
            <person name="Anantharaman K."/>
            <person name="Sharon I."/>
            <person name="Hug L.A."/>
            <person name="Burstein D."/>
            <person name="Emerson J.B."/>
            <person name="Thomas B.C."/>
            <person name="Banfield J.F."/>
        </authorList>
    </citation>
    <scope>NUCLEOTIDE SEQUENCE [LARGE SCALE GENOMIC DNA]</scope>
    <source>
        <strain evidence="1">CG1_02_44_10</strain>
    </source>
</reference>
<organism evidence="1 2">
    <name type="scientific">Candidatus Collierbacteria bacterium CG1_02_44_10</name>
    <dbReference type="NCBI Taxonomy" id="1805087"/>
    <lineage>
        <taxon>Bacteria</taxon>
        <taxon>Candidatus Collieribacteriota</taxon>
    </lineage>
</organism>
<evidence type="ECO:0000313" key="1">
    <source>
        <dbReference type="EMBL" id="OIN92500.1"/>
    </source>
</evidence>